<dbReference type="EMBL" id="NBIV01000182">
    <property type="protein sequence ID" value="PXF41961.1"/>
    <property type="molecule type" value="Genomic_DNA"/>
</dbReference>
<evidence type="ECO:0000313" key="1">
    <source>
        <dbReference type="EMBL" id="PXF41961.1"/>
    </source>
</evidence>
<dbReference type="InterPro" id="IPR029044">
    <property type="entry name" value="Nucleotide-diphossugar_trans"/>
</dbReference>
<keyword evidence="2" id="KW-1185">Reference proteome</keyword>
<dbReference type="AlphaFoldDB" id="A0A2V3IIR0"/>
<dbReference type="STRING" id="448386.A0A2V3IIR0"/>
<name>A0A2V3IIR0_9FLOR</name>
<organism evidence="1 2">
    <name type="scientific">Gracilariopsis chorda</name>
    <dbReference type="NCBI Taxonomy" id="448386"/>
    <lineage>
        <taxon>Eukaryota</taxon>
        <taxon>Rhodophyta</taxon>
        <taxon>Florideophyceae</taxon>
        <taxon>Rhodymeniophycidae</taxon>
        <taxon>Gracilariales</taxon>
        <taxon>Gracilariaceae</taxon>
        <taxon>Gracilariopsis</taxon>
    </lineage>
</organism>
<accession>A0A2V3IIR0</accession>
<dbReference type="OrthoDB" id="10265604at2759"/>
<evidence type="ECO:0000313" key="2">
    <source>
        <dbReference type="Proteomes" id="UP000247409"/>
    </source>
</evidence>
<dbReference type="Gene3D" id="3.90.550.10">
    <property type="entry name" value="Spore Coat Polysaccharide Biosynthesis Protein SpsA, Chain A"/>
    <property type="match status" value="1"/>
</dbReference>
<proteinExistence type="predicted"/>
<protein>
    <recommendedName>
        <fullName evidence="3">Glycosyltransferase 2-like domain-containing protein</fullName>
    </recommendedName>
</protein>
<dbReference type="SUPFAM" id="SSF53756">
    <property type="entry name" value="UDP-Glycosyltransferase/glycogen phosphorylase"/>
    <property type="match status" value="1"/>
</dbReference>
<comment type="caution">
    <text evidence="1">The sequence shown here is derived from an EMBL/GenBank/DDBJ whole genome shotgun (WGS) entry which is preliminary data.</text>
</comment>
<dbReference type="Proteomes" id="UP000247409">
    <property type="component" value="Unassembled WGS sequence"/>
</dbReference>
<gene>
    <name evidence="1" type="ORF">BWQ96_08315</name>
</gene>
<dbReference type="SUPFAM" id="SSF53448">
    <property type="entry name" value="Nucleotide-diphospho-sugar transferases"/>
    <property type="match status" value="1"/>
</dbReference>
<reference evidence="1 2" key="1">
    <citation type="journal article" date="2018" name="Mol. Biol. Evol.">
        <title>Analysis of the draft genome of the red seaweed Gracilariopsis chorda provides insights into genome size evolution in Rhodophyta.</title>
        <authorList>
            <person name="Lee J."/>
            <person name="Yang E.C."/>
            <person name="Graf L."/>
            <person name="Yang J.H."/>
            <person name="Qiu H."/>
            <person name="Zel Zion U."/>
            <person name="Chan C.X."/>
            <person name="Stephens T.G."/>
            <person name="Weber A.P.M."/>
            <person name="Boo G.H."/>
            <person name="Boo S.M."/>
            <person name="Kim K.M."/>
            <person name="Shin Y."/>
            <person name="Jung M."/>
            <person name="Lee S.J."/>
            <person name="Yim H.S."/>
            <person name="Lee J.H."/>
            <person name="Bhattacharya D."/>
            <person name="Yoon H.S."/>
        </authorList>
    </citation>
    <scope>NUCLEOTIDE SEQUENCE [LARGE SCALE GENOMIC DNA]</scope>
    <source>
        <strain evidence="1 2">SKKU-2015</strain>
        <tissue evidence="1">Whole body</tissue>
    </source>
</reference>
<evidence type="ECO:0008006" key="3">
    <source>
        <dbReference type="Google" id="ProtNLM"/>
    </source>
</evidence>
<sequence>MRRLRSAGAFVRNDEISSTNLSKGDASDVILTVVTICRSKYSSYKRLSESILQQSLRHIQWLVVYDERSIREEELQFLKTAGNTDSRIILLENRKPQKRQNSEQIALLFMKSHPSKYFTIVEENDYYELTALEKCVLALEANTEFHLCGFQFTLFGQKNLTWNKGFYQSIEKSNEYSIPKFVTSSTVLLGTNCGGGQTGLQSWEFVLCAAEIGHFGFSLPEILVWQNAVSDNTLNENTHLSLLVKARKMYANVKENISKGISELSQRSRYVPIHRIRTGSFFKNDLKFEKSVLMIFPSLKFGQKSIIYLNLVEELVSQNFHVTIICTYVDNDPRTMGLRNLFMQYTHDIFVMPGMIPAIDTVRFFRYILRSRGTDLVFLSQSQLAYSVLPSLSVQFKNVRFVSYIDHTQLREVQRILVPFGETLRSHLDYIFVPSSEVKKYLVDSGCSRHSVKVIHSKDLSGPKYSNMMAIAHRNSKRVKYGFKKNDFIFFFLNTGFPSKWSKILESTFVEALKIWKRSTLRKSEFNSAVLLVMGDSSWTSERTFKVRGVRIAVRSIPLSDGHMIEEFTRLSNTLLHRTSNNTFSLYSFHNTSSSAVAQRVIYEMSNILGDDNLQESAPVRKTYFGNLDQLPSELAEIISEALSPDDDPCGSKYTSKPEPRTPSKTLLADAVSYKSRRIPGSSDSELIVPKRLLSFIVEEVGWVMDYCSVHDRVMQGRFSTLL</sequence>